<dbReference type="AlphaFoldDB" id="A0ABD6WB36"/>
<evidence type="ECO:0000313" key="4">
    <source>
        <dbReference type="Proteomes" id="UP000239698"/>
    </source>
</evidence>
<dbReference type="GeneID" id="49820051"/>
<evidence type="ECO:0000313" key="3">
    <source>
        <dbReference type="Proteomes" id="UP000237881"/>
    </source>
</evidence>
<evidence type="ECO:0000313" key="1">
    <source>
        <dbReference type="EMBL" id="PPF15388.1"/>
    </source>
</evidence>
<keyword evidence="4" id="KW-1185">Reference proteome</keyword>
<dbReference type="EMBL" id="PSUL01000005">
    <property type="protein sequence ID" value="PPF15388.1"/>
    <property type="molecule type" value="Genomic_DNA"/>
</dbReference>
<comment type="caution">
    <text evidence="1">The sequence shown here is derived from an EMBL/GenBank/DDBJ whole genome shotgun (WGS) entry which is preliminary data.</text>
</comment>
<evidence type="ECO:0008006" key="5">
    <source>
        <dbReference type="Google" id="ProtNLM"/>
    </source>
</evidence>
<protein>
    <recommendedName>
        <fullName evidence="5">ESX-1 secretion-associated protein EspA/EspE-like domain-containing protein</fullName>
    </recommendedName>
</protein>
<dbReference type="Proteomes" id="UP000239698">
    <property type="component" value="Unassembled WGS sequence"/>
</dbReference>
<dbReference type="EMBL" id="PSVT01000002">
    <property type="protein sequence ID" value="PPH79563.1"/>
    <property type="molecule type" value="Genomic_DNA"/>
</dbReference>
<proteinExistence type="predicted"/>
<dbReference type="KEGG" id="rry:C1O28_06165"/>
<dbReference type="Proteomes" id="UP000237881">
    <property type="component" value="Unassembled WGS sequence"/>
</dbReference>
<dbReference type="RefSeq" id="WP_097165915.1">
    <property type="nucleotide sequence ID" value="NZ_CP028129.1"/>
</dbReference>
<evidence type="ECO:0000313" key="2">
    <source>
        <dbReference type="EMBL" id="PPH79563.1"/>
    </source>
</evidence>
<accession>A0ABD6WB36</accession>
<reference evidence="3 4" key="1">
    <citation type="submission" date="2018-02" db="EMBL/GenBank/DDBJ databases">
        <title>Bacteriophage NCPPB3778 and a type I-E CRISPR drive the evolution of the US Biological Select Agent, Rathayibacter toxicus.</title>
        <authorList>
            <person name="Davis E.W.II."/>
            <person name="Tabima J.F."/>
            <person name="Weisberg A.J."/>
            <person name="Lopes L.D."/>
            <person name="Wiseman M.S."/>
            <person name="Wiseman M.S."/>
            <person name="Pupko T."/>
            <person name="Belcher M.S."/>
            <person name="Sechler A.J."/>
            <person name="Tancos M.A."/>
            <person name="Schroeder B.K."/>
            <person name="Murray T.D."/>
            <person name="Luster D.G."/>
            <person name="Schneider W.L."/>
            <person name="Rogers E."/>
            <person name="Andreote F.D."/>
            <person name="Grunwald N.J."/>
            <person name="Putnam M.L."/>
            <person name="Chang J.H."/>
        </authorList>
    </citation>
    <scope>NUCLEOTIDE SEQUENCE [LARGE SCALE GENOMIC DNA]</scope>
    <source>
        <strain evidence="2 4">AY1D6</strain>
        <strain evidence="1 3">AY1I9</strain>
    </source>
</reference>
<gene>
    <name evidence="1" type="ORF">C5C04_03955</name>
    <name evidence="2" type="ORF">C5C40_02170</name>
</gene>
<organism evidence="1 3">
    <name type="scientific">Rathayibacter rathayi</name>
    <name type="common">Corynebacterium rathayi</name>
    <dbReference type="NCBI Taxonomy" id="33887"/>
    <lineage>
        <taxon>Bacteria</taxon>
        <taxon>Bacillati</taxon>
        <taxon>Actinomycetota</taxon>
        <taxon>Actinomycetes</taxon>
        <taxon>Micrococcales</taxon>
        <taxon>Microbacteriaceae</taxon>
        <taxon>Rathayibacter</taxon>
    </lineage>
</organism>
<sequence length="171" mass="17985">MSGAGVDILKAIGQAMYFFGQDTSGLEAVITDIEGFDEKTASVADNVHQLSGNLKEGRDQFHDFFDPQIDLGYLSDRTRDVASAIDGVGYSLDGTTPLVDAYTVAQDGSVRAGADLESQVRNSIAALGDEISAAAATGEAQDALTGRYNTATSALVGQLTQMSLTEGRRVR</sequence>
<name>A0ABD6WB36_RATRA</name>